<accession>A0A6J5LJ53</accession>
<gene>
    <name evidence="1" type="ORF">UFOVP280_27</name>
</gene>
<reference evidence="1" key="1">
    <citation type="submission" date="2020-04" db="EMBL/GenBank/DDBJ databases">
        <authorList>
            <person name="Chiriac C."/>
            <person name="Salcher M."/>
            <person name="Ghai R."/>
            <person name="Kavagutti S V."/>
        </authorList>
    </citation>
    <scope>NUCLEOTIDE SEQUENCE</scope>
</reference>
<organism evidence="1">
    <name type="scientific">uncultured Caudovirales phage</name>
    <dbReference type="NCBI Taxonomy" id="2100421"/>
    <lineage>
        <taxon>Viruses</taxon>
        <taxon>Duplodnaviria</taxon>
        <taxon>Heunggongvirae</taxon>
        <taxon>Uroviricota</taxon>
        <taxon>Caudoviricetes</taxon>
        <taxon>Peduoviridae</taxon>
        <taxon>Maltschvirus</taxon>
        <taxon>Maltschvirus maltsch</taxon>
    </lineage>
</organism>
<sequence length="214" mass="25087">MSGWIKLHRQILDWEWYSDNNAFRVFMHLILKANHKEKRFKGIELKAGSVVTSRDILSFETGLSVQQIRTSLDKLKSTNEITIETSTKGTIIQVVNYAKYQLSTSEVTNEQPTSNQRVTINNKEKKERSTIYSFLDSLIQNGFDEKLSRDWMEVRKQRKAVNTETAFNDFWNQVQKHGGNKNEILRTCVERSWKGFNHSWIEKENDKLLANLNK</sequence>
<proteinExistence type="predicted"/>
<name>A0A6J5LJ53_9CAUD</name>
<dbReference type="EMBL" id="LR796288">
    <property type="protein sequence ID" value="CAB4134604.1"/>
    <property type="molecule type" value="Genomic_DNA"/>
</dbReference>
<evidence type="ECO:0000313" key="1">
    <source>
        <dbReference type="EMBL" id="CAB4134604.1"/>
    </source>
</evidence>
<protein>
    <submittedName>
        <fullName evidence="1">Uncharacterized protein</fullName>
    </submittedName>
</protein>